<evidence type="ECO:0000313" key="6">
    <source>
        <dbReference type="EMBL" id="AIF26578.1"/>
    </source>
</evidence>
<keyword evidence="1" id="KW-0285">Flavoprotein</keyword>
<reference evidence="6" key="1">
    <citation type="submission" date="2013-08" db="EMBL/GenBank/DDBJ databases">
        <title>Comparison of modified E. coli strains.</title>
        <authorList>
            <person name="Juergensen J."/>
            <person name="Bonge A."/>
            <person name="Streit W.R."/>
        </authorList>
    </citation>
    <scope>NUCLEOTIDE SEQUENCE</scope>
</reference>
<proteinExistence type="predicted"/>
<dbReference type="Gene3D" id="3.50.50.60">
    <property type="entry name" value="FAD/NAD(P)-binding domain"/>
    <property type="match status" value="2"/>
</dbReference>
<sequence>MRNEYDIIIIGAGLGGLECGYILSKKGYSVCVLEKEHIPGGALQSYMRRGEELDTGLHYVGGLDEGQPLHRLFSYLGLTSLPWRRLDPQGFDEVILPEGSFLLRNGYDAFRDSLTEAFPHQKEALHAYTSLLKQVGDDTFDGLRAKNASELSGTSLFSRSAWEFLSSTISDPVLRNVLSGTCLKMELSKDSLPLYIFAQINSSFIQSAWRLDGGGSLIAGTLTESIRKMGGTVLCDSQVTALKERDGRLTCAVLSDGEEISAGTFISDIHPASAISLIGESACIRNIYRRRICALRNTGGTFTVSILLRPGSVPYLNRNRFIYECPDVWEPSPTGTVDRAMVSFRAPSDGDSARCIDLLTPVRWEEVSRWAGTRPGHRGEAYKTYKAAKAEELVDFACRHTDLRKSDIEQVFTSSPLTWTSYTGTPEGSSYGLVKDWRDPLRTVLTPRTPVPNLFLTGQSLNLHGVLGVSMTSLITCSAVTGETVEF</sequence>
<dbReference type="PANTHER" id="PTHR46091">
    <property type="entry name" value="BLR7054 PROTEIN"/>
    <property type="match status" value="1"/>
</dbReference>
<organism evidence="6">
    <name type="scientific">uncultured bacterium fosmid pJB65E1</name>
    <dbReference type="NCBI Taxonomy" id="1478066"/>
    <lineage>
        <taxon>Bacteria</taxon>
        <taxon>environmental samples</taxon>
    </lineage>
</organism>
<accession>A0A0H3U9Q9</accession>
<evidence type="ECO:0000256" key="5">
    <source>
        <dbReference type="ARBA" id="ARBA00023027"/>
    </source>
</evidence>
<evidence type="ECO:0008006" key="7">
    <source>
        <dbReference type="Google" id="ProtNLM"/>
    </source>
</evidence>
<evidence type="ECO:0000256" key="2">
    <source>
        <dbReference type="ARBA" id="ARBA00022729"/>
    </source>
</evidence>
<evidence type="ECO:0000256" key="1">
    <source>
        <dbReference type="ARBA" id="ARBA00022630"/>
    </source>
</evidence>
<keyword evidence="4" id="KW-0521">NADP</keyword>
<keyword evidence="5" id="KW-0520">NAD</keyword>
<evidence type="ECO:0000256" key="3">
    <source>
        <dbReference type="ARBA" id="ARBA00022827"/>
    </source>
</evidence>
<keyword evidence="2" id="KW-0732">Signal</keyword>
<dbReference type="InterPro" id="IPR052206">
    <property type="entry name" value="Retinol_saturase"/>
</dbReference>
<keyword evidence="3" id="KW-0274">FAD</keyword>
<evidence type="ECO:0000256" key="4">
    <source>
        <dbReference type="ARBA" id="ARBA00022857"/>
    </source>
</evidence>
<dbReference type="SUPFAM" id="SSF51905">
    <property type="entry name" value="FAD/NAD(P)-binding domain"/>
    <property type="match status" value="1"/>
</dbReference>
<dbReference type="Pfam" id="PF13450">
    <property type="entry name" value="NAD_binding_8"/>
    <property type="match status" value="1"/>
</dbReference>
<dbReference type="PANTHER" id="PTHR46091:SF3">
    <property type="entry name" value="AMINE OXIDASE DOMAIN-CONTAINING PROTEIN"/>
    <property type="match status" value="1"/>
</dbReference>
<name>A0A0H3U9Q9_9BACT</name>
<dbReference type="AlphaFoldDB" id="A0A0H3U9Q9"/>
<protein>
    <recommendedName>
        <fullName evidence="7">Amine oxidase domain-containing protein</fullName>
    </recommendedName>
</protein>
<dbReference type="EMBL" id="KF540238">
    <property type="protein sequence ID" value="AIF26578.1"/>
    <property type="molecule type" value="Genomic_DNA"/>
</dbReference>
<dbReference type="InterPro" id="IPR036188">
    <property type="entry name" value="FAD/NAD-bd_sf"/>
</dbReference>